<evidence type="ECO:0000313" key="3">
    <source>
        <dbReference type="Proteomes" id="UP000625711"/>
    </source>
</evidence>
<protein>
    <submittedName>
        <fullName evidence="2">Uncharacterized protein</fullName>
    </submittedName>
</protein>
<evidence type="ECO:0000313" key="2">
    <source>
        <dbReference type="EMBL" id="KAF7270854.1"/>
    </source>
</evidence>
<feature type="transmembrane region" description="Helical" evidence="1">
    <location>
        <begin position="108"/>
        <end position="128"/>
    </location>
</feature>
<keyword evidence="1" id="KW-0812">Transmembrane</keyword>
<dbReference type="AlphaFoldDB" id="A0A834MAK3"/>
<reference evidence="2" key="1">
    <citation type="submission" date="2020-08" db="EMBL/GenBank/DDBJ databases">
        <title>Genome sequencing and assembly of the red palm weevil Rhynchophorus ferrugineus.</title>
        <authorList>
            <person name="Dias G.B."/>
            <person name="Bergman C.M."/>
            <person name="Manee M."/>
        </authorList>
    </citation>
    <scope>NUCLEOTIDE SEQUENCE</scope>
    <source>
        <strain evidence="2">AA-2017</strain>
        <tissue evidence="2">Whole larva</tissue>
    </source>
</reference>
<proteinExistence type="predicted"/>
<sequence>MKTVLVSINEAVEFAELIYRKRNMPLTANFLVGRFGLVVNWSQLGLLIYSGHAMTNEFNKIFELCAETRMTYPIILNNFQETIVTEKIHLLHINLRGRHTYILEAKHCFLLIFRTVTLLCLVCLYLHFFEFESR</sequence>
<comment type="caution">
    <text evidence="2">The sequence shown here is derived from an EMBL/GenBank/DDBJ whole genome shotgun (WGS) entry which is preliminary data.</text>
</comment>
<keyword evidence="1" id="KW-0472">Membrane</keyword>
<dbReference type="Proteomes" id="UP000625711">
    <property type="component" value="Unassembled WGS sequence"/>
</dbReference>
<evidence type="ECO:0000256" key="1">
    <source>
        <dbReference type="SAM" id="Phobius"/>
    </source>
</evidence>
<keyword evidence="1" id="KW-1133">Transmembrane helix</keyword>
<keyword evidence="3" id="KW-1185">Reference proteome</keyword>
<organism evidence="2 3">
    <name type="scientific">Rhynchophorus ferrugineus</name>
    <name type="common">Red palm weevil</name>
    <name type="synonym">Curculio ferrugineus</name>
    <dbReference type="NCBI Taxonomy" id="354439"/>
    <lineage>
        <taxon>Eukaryota</taxon>
        <taxon>Metazoa</taxon>
        <taxon>Ecdysozoa</taxon>
        <taxon>Arthropoda</taxon>
        <taxon>Hexapoda</taxon>
        <taxon>Insecta</taxon>
        <taxon>Pterygota</taxon>
        <taxon>Neoptera</taxon>
        <taxon>Endopterygota</taxon>
        <taxon>Coleoptera</taxon>
        <taxon>Polyphaga</taxon>
        <taxon>Cucujiformia</taxon>
        <taxon>Curculionidae</taxon>
        <taxon>Dryophthorinae</taxon>
        <taxon>Rhynchophorus</taxon>
    </lineage>
</organism>
<name>A0A834MAK3_RHYFE</name>
<accession>A0A834MAK3</accession>
<gene>
    <name evidence="2" type="ORF">GWI33_016216</name>
</gene>
<dbReference type="EMBL" id="JAACXV010014054">
    <property type="protein sequence ID" value="KAF7270854.1"/>
    <property type="molecule type" value="Genomic_DNA"/>
</dbReference>